<dbReference type="GO" id="GO:0061522">
    <property type="term" value="F:1,4-dihydroxy-2-naphthoyl-CoA thioesterase activity"/>
    <property type="evidence" value="ECO:0007669"/>
    <property type="project" value="TreeGrafter"/>
</dbReference>
<feature type="domain" description="Thioesterase" evidence="3">
    <location>
        <begin position="90"/>
        <end position="163"/>
    </location>
</feature>
<reference evidence="4 5" key="1">
    <citation type="submission" date="2017-11" db="EMBL/GenBank/DDBJ databases">
        <title>Draft genome sequence of Rhizobiales bacterium SY3-13.</title>
        <authorList>
            <person name="Sun C."/>
        </authorList>
    </citation>
    <scope>NUCLEOTIDE SEQUENCE [LARGE SCALE GENOMIC DNA]</scope>
    <source>
        <strain evidence="4 5">SY3-13</strain>
    </source>
</reference>
<dbReference type="NCBIfam" id="TIGR00369">
    <property type="entry name" value="unchar_dom_1"/>
    <property type="match status" value="1"/>
</dbReference>
<proteinExistence type="predicted"/>
<dbReference type="AlphaFoldDB" id="A0A2M9FYJ8"/>
<evidence type="ECO:0000256" key="2">
    <source>
        <dbReference type="SAM" id="MobiDB-lite"/>
    </source>
</evidence>
<dbReference type="OrthoDB" id="9813158at2"/>
<protein>
    <submittedName>
        <fullName evidence="4">Thioesterase</fullName>
    </submittedName>
</protein>
<dbReference type="InterPro" id="IPR029069">
    <property type="entry name" value="HotDog_dom_sf"/>
</dbReference>
<dbReference type="GO" id="GO:0005829">
    <property type="term" value="C:cytosol"/>
    <property type="evidence" value="ECO:0007669"/>
    <property type="project" value="TreeGrafter"/>
</dbReference>
<dbReference type="PANTHER" id="PTHR43240:SF7">
    <property type="entry name" value="BLR7284 PROTEIN"/>
    <property type="match status" value="1"/>
</dbReference>
<dbReference type="InterPro" id="IPR006683">
    <property type="entry name" value="Thioestr_dom"/>
</dbReference>
<dbReference type="EMBL" id="PHIG01000043">
    <property type="protein sequence ID" value="PJK28530.1"/>
    <property type="molecule type" value="Genomic_DNA"/>
</dbReference>
<dbReference type="Gene3D" id="3.10.129.10">
    <property type="entry name" value="Hotdog Thioesterase"/>
    <property type="match status" value="1"/>
</dbReference>
<evidence type="ECO:0000259" key="3">
    <source>
        <dbReference type="Pfam" id="PF03061"/>
    </source>
</evidence>
<dbReference type="PANTHER" id="PTHR43240">
    <property type="entry name" value="1,4-DIHYDROXY-2-NAPHTHOYL-COA THIOESTERASE 1"/>
    <property type="match status" value="1"/>
</dbReference>
<accession>A0A2M9FYJ8</accession>
<dbReference type="Proteomes" id="UP000229498">
    <property type="component" value="Unassembled WGS sequence"/>
</dbReference>
<evidence type="ECO:0000256" key="1">
    <source>
        <dbReference type="ARBA" id="ARBA00022801"/>
    </source>
</evidence>
<keyword evidence="1" id="KW-0378">Hydrolase</keyword>
<name>A0A2M9FYJ8_9PROT</name>
<evidence type="ECO:0000313" key="4">
    <source>
        <dbReference type="EMBL" id="PJK28530.1"/>
    </source>
</evidence>
<evidence type="ECO:0000313" key="5">
    <source>
        <dbReference type="Proteomes" id="UP000229498"/>
    </source>
</evidence>
<organism evidence="4 5">
    <name type="scientific">Minwuia thermotolerans</name>
    <dbReference type="NCBI Taxonomy" id="2056226"/>
    <lineage>
        <taxon>Bacteria</taxon>
        <taxon>Pseudomonadati</taxon>
        <taxon>Pseudomonadota</taxon>
        <taxon>Alphaproteobacteria</taxon>
        <taxon>Minwuiales</taxon>
        <taxon>Minwuiaceae</taxon>
        <taxon>Minwuia</taxon>
    </lineage>
</organism>
<dbReference type="SUPFAM" id="SSF54637">
    <property type="entry name" value="Thioesterase/thiol ester dehydrase-isomerase"/>
    <property type="match status" value="1"/>
</dbReference>
<dbReference type="CDD" id="cd03443">
    <property type="entry name" value="PaaI_thioesterase"/>
    <property type="match status" value="1"/>
</dbReference>
<feature type="region of interest" description="Disordered" evidence="2">
    <location>
        <begin position="19"/>
        <end position="40"/>
    </location>
</feature>
<dbReference type="Pfam" id="PF03061">
    <property type="entry name" value="4HBT"/>
    <property type="match status" value="1"/>
</dbReference>
<comment type="caution">
    <text evidence="4">The sequence shown here is derived from an EMBL/GenBank/DDBJ whole genome shotgun (WGS) entry which is preliminary data.</text>
</comment>
<keyword evidence="5" id="KW-1185">Reference proteome</keyword>
<gene>
    <name evidence="4" type="ORF">CVT23_16365</name>
</gene>
<sequence>MAPACTLCSGKCRAAMPRCRPETPHGSRRTRPMAVDPSSMSWEDKVRMMAETSEGQFRALGLSLVEASKERVTVKLPWQEKLIGDPKERVLHGGAITTLIDSACGYALFTHLRELADIATLDLRIDYLKPAAPERDVFATGEVYRMTRSIAFIRASAYQAEGDPIANAVATFMLGANAPKYAAREKTE</sequence>
<dbReference type="InterPro" id="IPR003736">
    <property type="entry name" value="PAAI_dom"/>
</dbReference>